<protein>
    <recommendedName>
        <fullName evidence="6">Molybdopterin molybdenumtransferase</fullName>
        <ecNumber evidence="6">2.10.1.1</ecNumber>
    </recommendedName>
</protein>
<dbReference type="GO" id="GO:0006777">
    <property type="term" value="P:Mo-molybdopterin cofactor biosynthetic process"/>
    <property type="evidence" value="ECO:0007669"/>
    <property type="project" value="UniProtKB-UniRule"/>
</dbReference>
<dbReference type="SUPFAM" id="SSF53218">
    <property type="entry name" value="Molybdenum cofactor biosynthesis proteins"/>
    <property type="match status" value="1"/>
</dbReference>
<dbReference type="Pfam" id="PF03454">
    <property type="entry name" value="MoeA_C"/>
    <property type="match status" value="1"/>
</dbReference>
<accession>A0A1N6FZB2</accession>
<keyword evidence="6" id="KW-0500">Molybdenum</keyword>
<feature type="domain" description="MoaB/Mog" evidence="7">
    <location>
        <begin position="177"/>
        <end position="314"/>
    </location>
</feature>
<dbReference type="CDD" id="cd00887">
    <property type="entry name" value="MoeA"/>
    <property type="match status" value="1"/>
</dbReference>
<evidence type="ECO:0000256" key="1">
    <source>
        <dbReference type="ARBA" id="ARBA00002901"/>
    </source>
</evidence>
<evidence type="ECO:0000259" key="7">
    <source>
        <dbReference type="SMART" id="SM00852"/>
    </source>
</evidence>
<dbReference type="SMART" id="SM00852">
    <property type="entry name" value="MoCF_biosynth"/>
    <property type="match status" value="1"/>
</dbReference>
<dbReference type="Pfam" id="PF00994">
    <property type="entry name" value="MoCF_biosynth"/>
    <property type="match status" value="1"/>
</dbReference>
<dbReference type="Gene3D" id="3.40.980.10">
    <property type="entry name" value="MoaB/Mog-like domain"/>
    <property type="match status" value="1"/>
</dbReference>
<evidence type="ECO:0000256" key="5">
    <source>
        <dbReference type="ARBA" id="ARBA00047317"/>
    </source>
</evidence>
<dbReference type="STRING" id="1123272.SAMN02745824_2611"/>
<dbReference type="InterPro" id="IPR005111">
    <property type="entry name" value="MoeA_C_domain_IV"/>
</dbReference>
<evidence type="ECO:0000313" key="9">
    <source>
        <dbReference type="Proteomes" id="UP000185192"/>
    </source>
</evidence>
<reference evidence="9" key="1">
    <citation type="submission" date="2016-11" db="EMBL/GenBank/DDBJ databases">
        <authorList>
            <person name="Varghese N."/>
            <person name="Submissions S."/>
        </authorList>
    </citation>
    <scope>NUCLEOTIDE SEQUENCE [LARGE SCALE GENOMIC DNA]</scope>
    <source>
        <strain evidence="9">DSM 22363</strain>
    </source>
</reference>
<gene>
    <name evidence="8" type="ORF">SAMN02745824_2611</name>
</gene>
<comment type="function">
    <text evidence="1 6">Catalyzes the insertion of molybdate into adenylated molybdopterin with the concomitant release of AMP.</text>
</comment>
<comment type="cofactor">
    <cofactor evidence="6">
        <name>Mg(2+)</name>
        <dbReference type="ChEBI" id="CHEBI:18420"/>
    </cofactor>
</comment>
<organism evidence="8 9">
    <name type="scientific">Parasphingorhabdus marina DSM 22363</name>
    <dbReference type="NCBI Taxonomy" id="1123272"/>
    <lineage>
        <taxon>Bacteria</taxon>
        <taxon>Pseudomonadati</taxon>
        <taxon>Pseudomonadota</taxon>
        <taxon>Alphaproteobacteria</taxon>
        <taxon>Sphingomonadales</taxon>
        <taxon>Sphingomonadaceae</taxon>
        <taxon>Parasphingorhabdus</taxon>
    </lineage>
</organism>
<comment type="catalytic activity">
    <reaction evidence="5">
        <text>adenylyl-molybdopterin + molybdate = Mo-molybdopterin + AMP + H(+)</text>
        <dbReference type="Rhea" id="RHEA:35047"/>
        <dbReference type="ChEBI" id="CHEBI:15378"/>
        <dbReference type="ChEBI" id="CHEBI:36264"/>
        <dbReference type="ChEBI" id="CHEBI:62727"/>
        <dbReference type="ChEBI" id="CHEBI:71302"/>
        <dbReference type="ChEBI" id="CHEBI:456215"/>
        <dbReference type="EC" id="2.10.1.1"/>
    </reaction>
</comment>
<dbReference type="InterPro" id="IPR036135">
    <property type="entry name" value="MoeA_linker/N_sf"/>
</dbReference>
<dbReference type="Gene3D" id="3.90.105.10">
    <property type="entry name" value="Molybdopterin biosynthesis moea protein, domain 2"/>
    <property type="match status" value="1"/>
</dbReference>
<dbReference type="InterPro" id="IPR038987">
    <property type="entry name" value="MoeA-like"/>
</dbReference>
<evidence type="ECO:0000256" key="4">
    <source>
        <dbReference type="ARBA" id="ARBA00023150"/>
    </source>
</evidence>
<evidence type="ECO:0000256" key="6">
    <source>
        <dbReference type="RuleBase" id="RU365090"/>
    </source>
</evidence>
<dbReference type="GO" id="GO:0046872">
    <property type="term" value="F:metal ion binding"/>
    <property type="evidence" value="ECO:0007669"/>
    <property type="project" value="UniProtKB-UniRule"/>
</dbReference>
<keyword evidence="9" id="KW-1185">Reference proteome</keyword>
<proteinExistence type="inferred from homology"/>
<comment type="pathway">
    <text evidence="2 6">Cofactor biosynthesis; molybdopterin biosynthesis.</text>
</comment>
<dbReference type="PANTHER" id="PTHR10192:SF5">
    <property type="entry name" value="GEPHYRIN"/>
    <property type="match status" value="1"/>
</dbReference>
<keyword evidence="4 6" id="KW-0501">Molybdenum cofactor biosynthesis</keyword>
<evidence type="ECO:0000256" key="3">
    <source>
        <dbReference type="ARBA" id="ARBA00010763"/>
    </source>
</evidence>
<dbReference type="InterPro" id="IPR036425">
    <property type="entry name" value="MoaB/Mog-like_dom_sf"/>
</dbReference>
<dbReference type="SUPFAM" id="SSF63882">
    <property type="entry name" value="MoeA N-terminal region -like"/>
    <property type="match status" value="1"/>
</dbReference>
<dbReference type="SUPFAM" id="SSF63867">
    <property type="entry name" value="MoeA C-terminal domain-like"/>
    <property type="match status" value="1"/>
</dbReference>
<comment type="similarity">
    <text evidence="3 6">Belongs to the MoeA family.</text>
</comment>
<dbReference type="Proteomes" id="UP000185192">
    <property type="component" value="Unassembled WGS sequence"/>
</dbReference>
<dbReference type="GO" id="GO:0061599">
    <property type="term" value="F:molybdopterin molybdotransferase activity"/>
    <property type="evidence" value="ECO:0007669"/>
    <property type="project" value="UniProtKB-UniRule"/>
</dbReference>
<keyword evidence="6" id="KW-0460">Magnesium</keyword>
<dbReference type="EMBL" id="FSQW01000002">
    <property type="protein sequence ID" value="SIO00639.1"/>
    <property type="molecule type" value="Genomic_DNA"/>
</dbReference>
<dbReference type="AlphaFoldDB" id="A0A1N6FZB2"/>
<dbReference type="Gene3D" id="2.170.190.11">
    <property type="entry name" value="Molybdopterin biosynthesis moea protein, domain 3"/>
    <property type="match status" value="1"/>
</dbReference>
<dbReference type="Pfam" id="PF03453">
    <property type="entry name" value="MoeA_N"/>
    <property type="match status" value="1"/>
</dbReference>
<dbReference type="InterPro" id="IPR036688">
    <property type="entry name" value="MoeA_C_domain_IV_sf"/>
</dbReference>
<dbReference type="NCBIfam" id="NF045515">
    <property type="entry name" value="Glp_gephyrin"/>
    <property type="match status" value="1"/>
</dbReference>
<dbReference type="RefSeq" id="WP_074205613.1">
    <property type="nucleotide sequence ID" value="NZ_FSQW01000002.1"/>
</dbReference>
<dbReference type="Gene3D" id="2.40.340.10">
    <property type="entry name" value="MoeA, C-terminal, domain IV"/>
    <property type="match status" value="1"/>
</dbReference>
<dbReference type="PANTHER" id="PTHR10192">
    <property type="entry name" value="MOLYBDOPTERIN BIOSYNTHESIS PROTEIN"/>
    <property type="match status" value="1"/>
</dbReference>
<sequence length="394" mass="41335">MGALLPLEDAQERVLALGKKLPPETLPVQEALGRYLAEDLAALRNQPAADMSAMDGYAIRFADRSGPWQLIGECKAGSPPCRALEPGETARIFTGALMPDGADTVVMQENVAVDGQEIRLTTDPSPVKGRHVRHAGGDFAQGDRVLEAGSRLDARGLGQAVIAGHGTVQVGNRPKVAVISTGDELVQPGEATDLHQIPASNDVMISAMLSDLPAVSRSLSRIPDQMDAICTALESARDCDIIVTIGGASVGDHDLVSPAFEKLGGKLDFWKIAMKPGKPLMAGKLGETTVLALPGNPGSAFVTATLFLLPLIRLYAGARDCLPVQQPAITTTDLPAVEKRAQFLRARVDQGGITAYDSQDSAKLSVLAAANALLCRPAHAPEQPAGSIVPYIAI</sequence>
<keyword evidence="6" id="KW-0808">Transferase</keyword>
<dbReference type="OrthoDB" id="9804758at2"/>
<keyword evidence="6" id="KW-0479">Metal-binding</keyword>
<dbReference type="InterPro" id="IPR005110">
    <property type="entry name" value="MoeA_linker/N"/>
</dbReference>
<dbReference type="InterPro" id="IPR001453">
    <property type="entry name" value="MoaB/Mog_dom"/>
</dbReference>
<evidence type="ECO:0000313" key="8">
    <source>
        <dbReference type="EMBL" id="SIO00639.1"/>
    </source>
</evidence>
<dbReference type="GO" id="GO:0005829">
    <property type="term" value="C:cytosol"/>
    <property type="evidence" value="ECO:0007669"/>
    <property type="project" value="TreeGrafter"/>
</dbReference>
<name>A0A1N6FZB2_9SPHN</name>
<dbReference type="EC" id="2.10.1.1" evidence="6"/>
<evidence type="ECO:0000256" key="2">
    <source>
        <dbReference type="ARBA" id="ARBA00005046"/>
    </source>
</evidence>
<dbReference type="UniPathway" id="UPA00344"/>